<proteinExistence type="predicted"/>
<evidence type="ECO:0000313" key="3">
    <source>
        <dbReference type="Proteomes" id="UP001218788"/>
    </source>
</evidence>
<dbReference type="EMBL" id="JAQQXP010000003">
    <property type="protein sequence ID" value="MDC8832367.1"/>
    <property type="molecule type" value="Genomic_DNA"/>
</dbReference>
<gene>
    <name evidence="2" type="ORF">OIK42_16550</name>
</gene>
<accession>A0ABT5L683</accession>
<dbReference type="RefSeq" id="WP_273642186.1">
    <property type="nucleotide sequence ID" value="NZ_JAQQXP010000003.1"/>
</dbReference>
<name>A0ABT5L683_9ALTE</name>
<keyword evidence="1" id="KW-0472">Membrane</keyword>
<keyword evidence="1" id="KW-1133">Transmembrane helix</keyword>
<comment type="caution">
    <text evidence="2">The sequence shown here is derived from an EMBL/GenBank/DDBJ whole genome shotgun (WGS) entry which is preliminary data.</text>
</comment>
<feature type="transmembrane region" description="Helical" evidence="1">
    <location>
        <begin position="40"/>
        <end position="58"/>
    </location>
</feature>
<protein>
    <submittedName>
        <fullName evidence="2">Uncharacterized protein</fullName>
    </submittedName>
</protein>
<organism evidence="2 3">
    <name type="scientific">Alteromonas gilva</name>
    <dbReference type="NCBI Taxonomy" id="2987522"/>
    <lineage>
        <taxon>Bacteria</taxon>
        <taxon>Pseudomonadati</taxon>
        <taxon>Pseudomonadota</taxon>
        <taxon>Gammaproteobacteria</taxon>
        <taxon>Alteromonadales</taxon>
        <taxon>Alteromonadaceae</taxon>
        <taxon>Alteromonas/Salinimonas group</taxon>
        <taxon>Alteromonas</taxon>
    </lineage>
</organism>
<keyword evidence="1" id="KW-0812">Transmembrane</keyword>
<sequence length="68" mass="8145">MKRLNKKRTLFWSTYIFILFILVSLAWIGDVLVLGTFGETILIIIFLLIVGVAFKRWFDEWYKDTKNE</sequence>
<evidence type="ECO:0000313" key="2">
    <source>
        <dbReference type="EMBL" id="MDC8832367.1"/>
    </source>
</evidence>
<reference evidence="2 3" key="1">
    <citation type="submission" date="2022-10" db="EMBL/GenBank/DDBJ databases">
        <title>Alteromonas sp. chi3 Genome sequencing.</title>
        <authorList>
            <person name="Park S."/>
        </authorList>
    </citation>
    <scope>NUCLEOTIDE SEQUENCE [LARGE SCALE GENOMIC DNA]</scope>
    <source>
        <strain evidence="3">chi3</strain>
    </source>
</reference>
<evidence type="ECO:0000256" key="1">
    <source>
        <dbReference type="SAM" id="Phobius"/>
    </source>
</evidence>
<feature type="transmembrane region" description="Helical" evidence="1">
    <location>
        <begin position="12"/>
        <end position="34"/>
    </location>
</feature>
<dbReference type="Proteomes" id="UP001218788">
    <property type="component" value="Unassembled WGS sequence"/>
</dbReference>
<keyword evidence="3" id="KW-1185">Reference proteome</keyword>